<gene>
    <name evidence="1" type="ORF">UFOPK4348_00256</name>
</gene>
<proteinExistence type="predicted"/>
<evidence type="ECO:0000313" key="1">
    <source>
        <dbReference type="EMBL" id="CAB5060482.1"/>
    </source>
</evidence>
<reference evidence="1" key="1">
    <citation type="submission" date="2020-05" db="EMBL/GenBank/DDBJ databases">
        <authorList>
            <person name="Chiriac C."/>
            <person name="Salcher M."/>
            <person name="Ghai R."/>
            <person name="Kavagutti S V."/>
        </authorList>
    </citation>
    <scope>NUCLEOTIDE SEQUENCE</scope>
</reference>
<sequence>MLTLLLPGVPVMTVGAVGMPAGVATTPLELVPLPTPFSAATVKV</sequence>
<organism evidence="1">
    <name type="scientific">freshwater metagenome</name>
    <dbReference type="NCBI Taxonomy" id="449393"/>
    <lineage>
        <taxon>unclassified sequences</taxon>
        <taxon>metagenomes</taxon>
        <taxon>ecological metagenomes</taxon>
    </lineage>
</organism>
<name>A0A6J7U588_9ZZZZ</name>
<protein>
    <submittedName>
        <fullName evidence="1">Unannotated protein</fullName>
    </submittedName>
</protein>
<dbReference type="EMBL" id="CAFBQR010000027">
    <property type="protein sequence ID" value="CAB5060482.1"/>
    <property type="molecule type" value="Genomic_DNA"/>
</dbReference>
<accession>A0A6J7U588</accession>
<dbReference type="AlphaFoldDB" id="A0A6J7U588"/>